<comment type="cofactor">
    <cofactor evidence="3">
        <name>Zn(2+)</name>
        <dbReference type="ChEBI" id="CHEBI:29105"/>
    </cofactor>
    <text evidence="3">Binds 2 Zn(2+) ions.</text>
</comment>
<feature type="active site" description="Phosphoserine intermediate" evidence="2">
    <location>
        <position position="97"/>
    </location>
</feature>
<protein>
    <submittedName>
        <fullName evidence="5">Alkaline phosphatase</fullName>
    </submittedName>
</protein>
<dbReference type="PANTHER" id="PTHR11596">
    <property type="entry name" value="ALKALINE PHOSPHATASE"/>
    <property type="match status" value="1"/>
</dbReference>
<comment type="cofactor">
    <cofactor evidence="3">
        <name>Mg(2+)</name>
        <dbReference type="ChEBI" id="CHEBI:18420"/>
    </cofactor>
    <text evidence="3">Binds 1 Mg(2+) ion.</text>
</comment>
<evidence type="ECO:0000256" key="3">
    <source>
        <dbReference type="PIRSR" id="PIRSR601952-2"/>
    </source>
</evidence>
<dbReference type="Gene3D" id="1.10.60.40">
    <property type="match status" value="1"/>
</dbReference>
<dbReference type="EMBL" id="PVTR01000007">
    <property type="protein sequence ID" value="PRY87005.1"/>
    <property type="molecule type" value="Genomic_DNA"/>
</dbReference>
<dbReference type="InterPro" id="IPR001952">
    <property type="entry name" value="Alkaline_phosphatase"/>
</dbReference>
<dbReference type="Proteomes" id="UP000238157">
    <property type="component" value="Unassembled WGS sequence"/>
</dbReference>
<feature type="binding site" evidence="3">
    <location>
        <position position="324"/>
    </location>
    <ligand>
        <name>Zn(2+)</name>
        <dbReference type="ChEBI" id="CHEBI:29105"/>
        <label>2</label>
    </ligand>
</feature>
<keyword evidence="3" id="KW-0862">Zinc</keyword>
<dbReference type="InterPro" id="IPR017850">
    <property type="entry name" value="Alkaline_phosphatase_core_sf"/>
</dbReference>
<feature type="binding site" evidence="3">
    <location>
        <position position="148"/>
    </location>
    <ligand>
        <name>Mg(2+)</name>
        <dbReference type="ChEBI" id="CHEBI:18420"/>
    </ligand>
</feature>
<keyword evidence="3" id="KW-0460">Magnesium</keyword>
<evidence type="ECO:0000256" key="1">
    <source>
        <dbReference type="ARBA" id="ARBA00022553"/>
    </source>
</evidence>
<keyword evidence="3" id="KW-0479">Metal-binding</keyword>
<feature type="binding site" evidence="3">
    <location>
        <position position="150"/>
    </location>
    <ligand>
        <name>Mg(2+)</name>
        <dbReference type="ChEBI" id="CHEBI:18420"/>
    </ligand>
</feature>
<sequence>MMKRRDFFKNGLLTTLGLGVMGSRPVLAKPSLYKGEKAKNIIFLVSDGMSSGTLNMADILIRHKLGKPSNWISLYESNTVKRSLMDTASANSFVTDSAAAGSAWGGGHRVNNGALNIGPNGEENEPILQKFKSEGKAVGCVTSVQITHATPASFCVNQSSRNAMPLIAEDYLNLKFDVMMGGGREFFDPARRSDGKNLFSEFSEKGFQVVNNKEEMNQANSGKPILGVFTEDGLPYAIDREHDDNLKRTVPSLAEMTKKTIEILSQNQNGFVMQVEGGKVDWAAHGNDAAALLYDQMDFDEAVGVAMEFAMKDKNTLVVITTDHGNSNPGLFNPGPKNVKFESLFEAKATNQYILNQIKPDTSVSQAIDMVNHYQNVTLKQEEAEQLLKSFEIGADGLYNPGKLPFAYFAGILSNHNAVSWAHTNHSGDYVELATYGPGSENIPGFVKNYELHNFMLEASGVSRSKFAASV</sequence>
<reference evidence="5 6" key="1">
    <citation type="submission" date="2018-03" db="EMBL/GenBank/DDBJ databases">
        <title>Genomic Encyclopedia of Archaeal and Bacterial Type Strains, Phase II (KMG-II): from individual species to whole genera.</title>
        <authorList>
            <person name="Goeker M."/>
        </authorList>
    </citation>
    <scope>NUCLEOTIDE SEQUENCE [LARGE SCALE GENOMIC DNA]</scope>
    <source>
        <strain evidence="5 6">DSM 27929</strain>
    </source>
</reference>
<feature type="binding site" evidence="3">
    <location>
        <position position="276"/>
    </location>
    <ligand>
        <name>Mg(2+)</name>
        <dbReference type="ChEBI" id="CHEBI:18420"/>
    </ligand>
</feature>
<dbReference type="PANTHER" id="PTHR11596:SF5">
    <property type="entry name" value="ALKALINE PHOSPHATASE"/>
    <property type="match status" value="1"/>
</dbReference>
<accession>A0A2T0WK10</accession>
<feature type="binding site" evidence="3">
    <location>
        <position position="47"/>
    </location>
    <ligand>
        <name>Zn(2+)</name>
        <dbReference type="ChEBI" id="CHEBI:29105"/>
        <label>2</label>
    </ligand>
</feature>
<proteinExistence type="inferred from homology"/>
<evidence type="ECO:0000256" key="2">
    <source>
        <dbReference type="PIRSR" id="PIRSR601952-1"/>
    </source>
</evidence>
<feature type="binding site" evidence="3">
    <location>
        <position position="426"/>
    </location>
    <ligand>
        <name>Zn(2+)</name>
        <dbReference type="ChEBI" id="CHEBI:29105"/>
        <label>2</label>
    </ligand>
</feature>
<dbReference type="Pfam" id="PF00245">
    <property type="entry name" value="Alk_phosphatase"/>
    <property type="match status" value="1"/>
</dbReference>
<keyword evidence="6" id="KW-1185">Reference proteome</keyword>
<comment type="similarity">
    <text evidence="4">Belongs to the alkaline phosphatase family.</text>
</comment>
<dbReference type="RefSeq" id="WP_245917279.1">
    <property type="nucleotide sequence ID" value="NZ_PVTR01000007.1"/>
</dbReference>
<dbReference type="AlphaFoldDB" id="A0A2T0WK10"/>
<keyword evidence="1" id="KW-0597">Phosphoprotein</keyword>
<organism evidence="5 6">
    <name type="scientific">Mongoliibacter ruber</name>
    <dbReference type="NCBI Taxonomy" id="1750599"/>
    <lineage>
        <taxon>Bacteria</taxon>
        <taxon>Pseudomonadati</taxon>
        <taxon>Bacteroidota</taxon>
        <taxon>Cytophagia</taxon>
        <taxon>Cytophagales</taxon>
        <taxon>Cyclobacteriaceae</taxon>
        <taxon>Mongoliibacter</taxon>
    </lineage>
</organism>
<evidence type="ECO:0000313" key="5">
    <source>
        <dbReference type="EMBL" id="PRY87005.1"/>
    </source>
</evidence>
<dbReference type="GO" id="GO:0004035">
    <property type="term" value="F:alkaline phosphatase activity"/>
    <property type="evidence" value="ECO:0007669"/>
    <property type="project" value="TreeGrafter"/>
</dbReference>
<feature type="binding site" evidence="3">
    <location>
        <position position="281"/>
    </location>
    <ligand>
        <name>Zn(2+)</name>
        <dbReference type="ChEBI" id="CHEBI:29105"/>
        <label>2</label>
    </ligand>
</feature>
<dbReference type="CDD" id="cd16012">
    <property type="entry name" value="ALP"/>
    <property type="match status" value="1"/>
</dbReference>
<feature type="binding site" evidence="3">
    <location>
        <position position="323"/>
    </location>
    <ligand>
        <name>Zn(2+)</name>
        <dbReference type="ChEBI" id="CHEBI:29105"/>
        <label>2</label>
    </ligand>
</feature>
<evidence type="ECO:0000313" key="6">
    <source>
        <dbReference type="Proteomes" id="UP000238157"/>
    </source>
</evidence>
<dbReference type="Gene3D" id="3.40.720.10">
    <property type="entry name" value="Alkaline Phosphatase, subunit A"/>
    <property type="match status" value="1"/>
</dbReference>
<dbReference type="SMART" id="SM00098">
    <property type="entry name" value="alkPPc"/>
    <property type="match status" value="1"/>
</dbReference>
<name>A0A2T0WK10_9BACT</name>
<dbReference type="GO" id="GO:0046872">
    <property type="term" value="F:metal ion binding"/>
    <property type="evidence" value="ECO:0007669"/>
    <property type="project" value="UniProtKB-KW"/>
</dbReference>
<gene>
    <name evidence="5" type="ORF">CLW00_10773</name>
</gene>
<comment type="caution">
    <text evidence="5">The sequence shown here is derived from an EMBL/GenBank/DDBJ whole genome shotgun (WGS) entry which is preliminary data.</text>
</comment>
<evidence type="ECO:0000256" key="4">
    <source>
        <dbReference type="RuleBase" id="RU003946"/>
    </source>
</evidence>
<dbReference type="PRINTS" id="PR00113">
    <property type="entry name" value="ALKPHPHTASE"/>
</dbReference>
<feature type="binding site" evidence="3">
    <location>
        <position position="285"/>
    </location>
    <ligand>
        <name>Zn(2+)</name>
        <dbReference type="ChEBI" id="CHEBI:29105"/>
        <label>2</label>
    </ligand>
</feature>
<feature type="binding site" evidence="3">
    <location>
        <position position="47"/>
    </location>
    <ligand>
        <name>Mg(2+)</name>
        <dbReference type="ChEBI" id="CHEBI:18420"/>
    </ligand>
</feature>
<dbReference type="SUPFAM" id="SSF53649">
    <property type="entry name" value="Alkaline phosphatase-like"/>
    <property type="match status" value="1"/>
</dbReference>